<comment type="caution">
    <text evidence="8">The sequence shown here is derived from an EMBL/GenBank/DDBJ whole genome shotgun (WGS) entry which is preliminary data.</text>
</comment>
<dbReference type="GO" id="GO:0046982">
    <property type="term" value="F:protein heterodimerization activity"/>
    <property type="evidence" value="ECO:0007669"/>
    <property type="project" value="InterPro"/>
</dbReference>
<dbReference type="PANTHER" id="PTHR15138:SF22">
    <property type="entry name" value="TAFH DOMAIN-CONTAINING PROTEIN"/>
    <property type="match status" value="1"/>
</dbReference>
<dbReference type="PANTHER" id="PTHR15138">
    <property type="entry name" value="TRANSCRIPTION INITIATION FACTOR TFIID SUBUNIT 4"/>
    <property type="match status" value="1"/>
</dbReference>
<keyword evidence="9" id="KW-1185">Reference proteome</keyword>
<evidence type="ECO:0000256" key="1">
    <source>
        <dbReference type="ARBA" id="ARBA00004123"/>
    </source>
</evidence>
<dbReference type="Pfam" id="PF05236">
    <property type="entry name" value="TAF4"/>
    <property type="match status" value="1"/>
</dbReference>
<sequence length="1064" mass="111492">MHFAAKQRTRTTRSVERLPKMAGVPDPLEDMLYSEVDEKAVSDLVGSLESELGGQNKSQSEARRSGAAESGNNNLGKAQAAQAGTALEARASGLHRVEVKRENGSERTPSTNSVPVSSALNAVGVMATNRVQPNITLVPKPAVTGLATSPNCSSDAAVVASSSPSPSSSSSSATDTLTNTNHIASTIRAVSSRPLAGENGSSATVALASAPAPVAGLQTGVNGAVIGSVLGTDNSNTSTSKGTNGTFLGASVQPNHILSQPVSVSATQTVPAVALHRPSNISPSPSDPKLAASVSVTSVPASALTFSNASLIKTHPQTQLKTIVPNQLVSSTVAVRAPITSTPVQSDAVSTSLTVVSTPSVLVKQEAGLSGQAAGMLRPATPSPAVSTAPVRPGVPAAPALRAVVPQLTVRPQQQTTIQLPPGFTIPPGMVLVRTEAGQLVLVPQQVLAQAKAQNQTKATLSPTPATTTTGATIRVTTSVQQSPVTSQAIRPIPPAQAKVVQAASPASPALQKTPLVTASTAPKPSGPTVITTGARVQAPNQTILKPSPAVPAPAAPTAGIAGLSQEMQENVKKCKNFLATLIKLASHNSPLPETSKNVKALVQDLLDAKIEPEEFTNRLQTELKSSPQPYLIPFLKKSLPALRMTLLNSQQSLTQLAQTTSSSLTVSAIKAPPPRSLATTVPAVRPAVSQDQATLVAVKRTGVQTGPVRMPMVITQSIRPQGAVVRGPVVQVRGPMGITMQASANQKQKLNDPGGGTFRDDDDINDVASMAGVNLNEENARILATGSELVGTQIRSCKDEAFLPATLLHKRILEIARGFGVNEVMADVVSLVSHATEARLRSTLENVSALARHRTEPSKDEEHHEQTSDVRTQLKFFEQLERLEKQRKDDEEREILLKVAKSRSRQEDPEQARLKQKAKEMQQQELAQMRQRDANLTALAAIGPRKKRKLDSPGASGAEEQSCYLRLDEPLRLKAGLEAQPVDGLVIEQVMRAFLRGQRGCGKEGLRRKEKKADSGKKRIGNCSLHVLVIFQASGSSSGSAGASSSSTRQAKLGHNHSITMGS</sequence>
<evidence type="ECO:0000256" key="5">
    <source>
        <dbReference type="ARBA" id="ARBA00023242"/>
    </source>
</evidence>
<dbReference type="GO" id="GO:0006367">
    <property type="term" value="P:transcription initiation at RNA polymerase II promoter"/>
    <property type="evidence" value="ECO:0007669"/>
    <property type="project" value="TreeGrafter"/>
</dbReference>
<dbReference type="Proteomes" id="UP001274896">
    <property type="component" value="Unassembled WGS sequence"/>
</dbReference>
<feature type="domain" description="TAFH" evidence="7">
    <location>
        <begin position="569"/>
        <end position="666"/>
    </location>
</feature>
<dbReference type="EMBL" id="JAUCMX010000009">
    <property type="protein sequence ID" value="KAK3535090.1"/>
    <property type="molecule type" value="Genomic_DNA"/>
</dbReference>
<dbReference type="AlphaFoldDB" id="A0AAE0QWK7"/>
<dbReference type="GO" id="GO:0016251">
    <property type="term" value="F:RNA polymerase II general transcription initiation factor activity"/>
    <property type="evidence" value="ECO:0007669"/>
    <property type="project" value="TreeGrafter"/>
</dbReference>
<feature type="compositionally biased region" description="Basic and acidic residues" evidence="6">
    <location>
        <begin position="95"/>
        <end position="105"/>
    </location>
</feature>
<dbReference type="InterPro" id="IPR003894">
    <property type="entry name" value="TAFH_NHR1"/>
</dbReference>
<dbReference type="SUPFAM" id="SSF158553">
    <property type="entry name" value="TAFH domain-like"/>
    <property type="match status" value="1"/>
</dbReference>
<organism evidence="8 9">
    <name type="scientific">Hemibagrus guttatus</name>
    <dbReference type="NCBI Taxonomy" id="175788"/>
    <lineage>
        <taxon>Eukaryota</taxon>
        <taxon>Metazoa</taxon>
        <taxon>Chordata</taxon>
        <taxon>Craniata</taxon>
        <taxon>Vertebrata</taxon>
        <taxon>Euteleostomi</taxon>
        <taxon>Actinopterygii</taxon>
        <taxon>Neopterygii</taxon>
        <taxon>Teleostei</taxon>
        <taxon>Ostariophysi</taxon>
        <taxon>Siluriformes</taxon>
        <taxon>Bagridae</taxon>
        <taxon>Hemibagrus</taxon>
    </lineage>
</organism>
<dbReference type="SMART" id="SM00549">
    <property type="entry name" value="TAFH"/>
    <property type="match status" value="1"/>
</dbReference>
<dbReference type="Pfam" id="PF07531">
    <property type="entry name" value="TAFH"/>
    <property type="match status" value="1"/>
</dbReference>
<feature type="compositionally biased region" description="Basic residues" evidence="6">
    <location>
        <begin position="1"/>
        <end position="11"/>
    </location>
</feature>
<dbReference type="Gene3D" id="1.20.120.1110">
    <property type="entry name" value="TAFH/NHR1 domain"/>
    <property type="match status" value="1"/>
</dbReference>
<dbReference type="InterPro" id="IPR037249">
    <property type="entry name" value="TAFH/NHR1_dom_sf"/>
</dbReference>
<feature type="region of interest" description="Disordered" evidence="6">
    <location>
        <begin position="852"/>
        <end position="872"/>
    </location>
</feature>
<evidence type="ECO:0000256" key="2">
    <source>
        <dbReference type="ARBA" id="ARBA00006178"/>
    </source>
</evidence>
<evidence type="ECO:0000256" key="3">
    <source>
        <dbReference type="ARBA" id="ARBA00023015"/>
    </source>
</evidence>
<feature type="region of interest" description="Disordered" evidence="6">
    <location>
        <begin position="152"/>
        <end position="176"/>
    </location>
</feature>
<feature type="region of interest" description="Disordered" evidence="6">
    <location>
        <begin position="1"/>
        <end position="29"/>
    </location>
</feature>
<evidence type="ECO:0000256" key="4">
    <source>
        <dbReference type="ARBA" id="ARBA00023163"/>
    </source>
</evidence>
<feature type="compositionally biased region" description="Low complexity" evidence="6">
    <location>
        <begin position="153"/>
        <end position="176"/>
    </location>
</feature>
<accession>A0AAE0QWK7</accession>
<feature type="compositionally biased region" description="Basic and acidic residues" evidence="6">
    <location>
        <begin position="854"/>
        <end position="869"/>
    </location>
</feature>
<dbReference type="Gene3D" id="1.10.20.10">
    <property type="entry name" value="Histone, subunit A"/>
    <property type="match status" value="1"/>
</dbReference>
<feature type="compositionally biased region" description="Low complexity" evidence="6">
    <location>
        <begin position="78"/>
        <end position="91"/>
    </location>
</feature>
<dbReference type="FunFam" id="1.10.20.10:FF:000015">
    <property type="entry name" value="Transcription initiation factor TFIID subunit 4B"/>
    <property type="match status" value="1"/>
</dbReference>
<reference evidence="8" key="1">
    <citation type="submission" date="2023-06" db="EMBL/GenBank/DDBJ databases">
        <title>Male Hemibagrus guttatus genome.</title>
        <authorList>
            <person name="Bian C."/>
        </authorList>
    </citation>
    <scope>NUCLEOTIDE SEQUENCE</scope>
    <source>
        <strain evidence="8">Male_cb2023</strain>
        <tissue evidence="8">Muscle</tissue>
    </source>
</reference>
<keyword evidence="4" id="KW-0804">Transcription</keyword>
<evidence type="ECO:0000259" key="7">
    <source>
        <dbReference type="PROSITE" id="PS51119"/>
    </source>
</evidence>
<dbReference type="GO" id="GO:0003677">
    <property type="term" value="F:DNA binding"/>
    <property type="evidence" value="ECO:0007669"/>
    <property type="project" value="TreeGrafter"/>
</dbReference>
<dbReference type="InterPro" id="IPR007900">
    <property type="entry name" value="TAF4_C"/>
</dbReference>
<dbReference type="SUPFAM" id="SSF47113">
    <property type="entry name" value="Histone-fold"/>
    <property type="match status" value="1"/>
</dbReference>
<feature type="region of interest" description="Disordered" evidence="6">
    <location>
        <begin position="44"/>
        <end position="116"/>
    </location>
</feature>
<feature type="compositionally biased region" description="Low complexity" evidence="6">
    <location>
        <begin position="1036"/>
        <end position="1048"/>
    </location>
</feature>
<gene>
    <name evidence="8" type="ORF">QTP70_003930</name>
</gene>
<dbReference type="PROSITE" id="PS51119">
    <property type="entry name" value="TAFH"/>
    <property type="match status" value="1"/>
</dbReference>
<dbReference type="GO" id="GO:0005669">
    <property type="term" value="C:transcription factor TFIID complex"/>
    <property type="evidence" value="ECO:0007669"/>
    <property type="project" value="InterPro"/>
</dbReference>
<comment type="subcellular location">
    <subcellularLocation>
        <location evidence="1">Nucleus</location>
    </subcellularLocation>
</comment>
<proteinExistence type="inferred from homology"/>
<dbReference type="CDD" id="cd08045">
    <property type="entry name" value="HFD_TAF4"/>
    <property type="match status" value="1"/>
</dbReference>
<feature type="region of interest" description="Disordered" evidence="6">
    <location>
        <begin position="1036"/>
        <end position="1064"/>
    </location>
</feature>
<dbReference type="GO" id="GO:0006355">
    <property type="term" value="P:regulation of DNA-templated transcription"/>
    <property type="evidence" value="ECO:0007669"/>
    <property type="project" value="UniProtKB-ARBA"/>
</dbReference>
<protein>
    <recommendedName>
        <fullName evidence="7">TAFH domain-containing protein</fullName>
    </recommendedName>
</protein>
<evidence type="ECO:0000256" key="6">
    <source>
        <dbReference type="SAM" id="MobiDB-lite"/>
    </source>
</evidence>
<dbReference type="InterPro" id="IPR009072">
    <property type="entry name" value="Histone-fold"/>
</dbReference>
<comment type="similarity">
    <text evidence="2">Belongs to the TAF4 family.</text>
</comment>
<name>A0AAE0QWK7_9TELE</name>
<evidence type="ECO:0000313" key="9">
    <source>
        <dbReference type="Proteomes" id="UP001274896"/>
    </source>
</evidence>
<feature type="compositionally biased region" description="Polar residues" evidence="6">
    <location>
        <begin position="106"/>
        <end position="116"/>
    </location>
</feature>
<keyword evidence="5" id="KW-0539">Nucleus</keyword>
<evidence type="ECO:0000313" key="8">
    <source>
        <dbReference type="EMBL" id="KAK3535090.1"/>
    </source>
</evidence>
<dbReference type="InterPro" id="IPR045144">
    <property type="entry name" value="TAF4"/>
</dbReference>
<keyword evidence="3" id="KW-0805">Transcription regulation</keyword>